<dbReference type="PANTHER" id="PTHR46274">
    <property type="entry name" value="PHOSPHATIDYLINOSITOL PHOSPHATASE"/>
    <property type="match status" value="1"/>
</dbReference>
<proteinExistence type="predicted"/>
<keyword evidence="5" id="KW-1185">Reference proteome</keyword>
<dbReference type="InterPro" id="IPR020422">
    <property type="entry name" value="TYR_PHOSPHATASE_DUAL_dom"/>
</dbReference>
<dbReference type="SUPFAM" id="SSF52799">
    <property type="entry name" value="(Phosphotyrosine protein) phosphatases II"/>
    <property type="match status" value="1"/>
</dbReference>
<dbReference type="InterPro" id="IPR016130">
    <property type="entry name" value="Tyr_Pase_AS"/>
</dbReference>
<name>W4L8J7_ENTF1</name>
<dbReference type="PROSITE" id="PS50054">
    <property type="entry name" value="TYR_PHOSPHATASE_DUAL"/>
    <property type="match status" value="1"/>
</dbReference>
<dbReference type="Proteomes" id="UP000019141">
    <property type="component" value="Unassembled WGS sequence"/>
</dbReference>
<protein>
    <submittedName>
        <fullName evidence="4">Uncharacterized protein</fullName>
    </submittedName>
</protein>
<dbReference type="PANTHER" id="PTHR46274:SF6">
    <property type="entry name" value="TYR_PHOSPHATASE_2 DOMAIN-CONTAINING PROTEIN"/>
    <property type="match status" value="1"/>
</dbReference>
<dbReference type="FunFam" id="3.90.190.10:FF:000157">
    <property type="entry name" value="Protein-tyrosine phosphatase"/>
    <property type="match status" value="1"/>
</dbReference>
<dbReference type="PROSITE" id="PS50056">
    <property type="entry name" value="TYR_PHOSPHATASE_2"/>
    <property type="match status" value="1"/>
</dbReference>
<accession>W4L8J7</accession>
<sequence>MTTTQSRDHLPYPLRIACRNLPPTMKRSLRRAQDISLLLTRSYRGLIRALNWWDAIDEHFYLGGALMFDDIERLQQQGVEAVVNLCAERKDDEQRLAKAKMVYLWLPVLDMCAPSFEQIEEGMSWIQHQLECNHVIYVHCAAGVGRSATLLACWYIYHRRLSTMDALHRIKSRHPQMSLTRLQLHRLNAFAQSLQTPSVKKPQI</sequence>
<dbReference type="GO" id="GO:0016787">
    <property type="term" value="F:hydrolase activity"/>
    <property type="evidence" value="ECO:0007669"/>
    <property type="project" value="UniProtKB-KW"/>
</dbReference>
<dbReference type="HOGENOM" id="CLU_047330_0_1_7"/>
<feature type="domain" description="Tyrosine-protein phosphatase" evidence="2">
    <location>
        <begin position="52"/>
        <end position="196"/>
    </location>
</feature>
<dbReference type="Gene3D" id="3.90.190.10">
    <property type="entry name" value="Protein tyrosine phosphatase superfamily"/>
    <property type="match status" value="1"/>
</dbReference>
<reference evidence="4 5" key="1">
    <citation type="journal article" date="2014" name="Nature">
        <title>An environmental bacterial taxon with a large and distinct metabolic repertoire.</title>
        <authorList>
            <person name="Wilson M.C."/>
            <person name="Mori T."/>
            <person name="Ruckert C."/>
            <person name="Uria A.R."/>
            <person name="Helf M.J."/>
            <person name="Takada K."/>
            <person name="Gernert C."/>
            <person name="Steffens U.A."/>
            <person name="Heycke N."/>
            <person name="Schmitt S."/>
            <person name="Rinke C."/>
            <person name="Helfrich E.J."/>
            <person name="Brachmann A.O."/>
            <person name="Gurgui C."/>
            <person name="Wakimoto T."/>
            <person name="Kracht M."/>
            <person name="Crusemann M."/>
            <person name="Hentschel U."/>
            <person name="Abe I."/>
            <person name="Matsunaga S."/>
            <person name="Kalinowski J."/>
            <person name="Takeyama H."/>
            <person name="Piel J."/>
        </authorList>
    </citation>
    <scope>NUCLEOTIDE SEQUENCE [LARGE SCALE GENOMIC DNA]</scope>
    <source>
        <strain evidence="5">TSY1</strain>
    </source>
</reference>
<evidence type="ECO:0000259" key="2">
    <source>
        <dbReference type="PROSITE" id="PS50054"/>
    </source>
</evidence>
<dbReference type="InterPro" id="IPR029021">
    <property type="entry name" value="Prot-tyrosine_phosphatase-like"/>
</dbReference>
<dbReference type="Pfam" id="PF22785">
    <property type="entry name" value="Tc-R-P"/>
    <property type="match status" value="1"/>
</dbReference>
<gene>
    <name evidence="4" type="ORF">ETSY1_35360</name>
</gene>
<evidence type="ECO:0000259" key="3">
    <source>
        <dbReference type="PROSITE" id="PS50056"/>
    </source>
</evidence>
<dbReference type="EMBL" id="AZHW01001082">
    <property type="protein sequence ID" value="ETW94327.1"/>
    <property type="molecule type" value="Genomic_DNA"/>
</dbReference>
<feature type="domain" description="Tyrosine specific protein phosphatases" evidence="3">
    <location>
        <begin position="106"/>
        <end position="185"/>
    </location>
</feature>
<dbReference type="InterPro" id="IPR000387">
    <property type="entry name" value="Tyr_Pase_dom"/>
</dbReference>
<evidence type="ECO:0000313" key="5">
    <source>
        <dbReference type="Proteomes" id="UP000019141"/>
    </source>
</evidence>
<evidence type="ECO:0000313" key="4">
    <source>
        <dbReference type="EMBL" id="ETW94327.1"/>
    </source>
</evidence>
<dbReference type="AlphaFoldDB" id="W4L8J7"/>
<comment type="caution">
    <text evidence="4">The sequence shown here is derived from an EMBL/GenBank/DDBJ whole genome shotgun (WGS) entry which is preliminary data.</text>
</comment>
<organism evidence="4 5">
    <name type="scientific">Entotheonella factor</name>
    <dbReference type="NCBI Taxonomy" id="1429438"/>
    <lineage>
        <taxon>Bacteria</taxon>
        <taxon>Pseudomonadati</taxon>
        <taxon>Nitrospinota/Tectimicrobiota group</taxon>
        <taxon>Candidatus Tectimicrobiota</taxon>
        <taxon>Candidatus Entotheonellia</taxon>
        <taxon>Candidatus Entotheonellales</taxon>
        <taxon>Candidatus Entotheonellaceae</taxon>
        <taxon>Candidatus Entotheonella</taxon>
    </lineage>
</organism>
<dbReference type="PROSITE" id="PS00383">
    <property type="entry name" value="TYR_PHOSPHATASE_1"/>
    <property type="match status" value="1"/>
</dbReference>
<keyword evidence="1" id="KW-0378">Hydrolase</keyword>
<evidence type="ECO:0000256" key="1">
    <source>
        <dbReference type="ARBA" id="ARBA00022801"/>
    </source>
</evidence>
<dbReference type="SMART" id="SM00195">
    <property type="entry name" value="DSPc"/>
    <property type="match status" value="1"/>
</dbReference>